<sequence length="290" mass="32122">MQLSLVVFTLKSVFSGICWHDARNFESVISLAGQVEELRPIGPAWTRLDGLESVDLEKKVNDFLDVLRKDNDEVLHLAEELLKKAQAAKILELTKNLSKEFGIVQSSSKFDDRRRHPDSPTDDLVINYLEALHVGPEGLLYIPSLSAVEASAGPFSRPPRVVTNPLADSNHTVEQIWGRYNSPPGSFPNARVLKLEPETHEDLIERLGGLAKAYADALNKNVQLIPLAVIDDSFTPNPSRPVAKLYKDFAVALVEVVPSSFLQEPLVFGNLKALVALGIRIDNRLISIPY</sequence>
<gene>
    <name evidence="1" type="ORF">DdX_12263</name>
</gene>
<dbReference type="Proteomes" id="UP001201812">
    <property type="component" value="Unassembled WGS sequence"/>
</dbReference>
<name>A0AAD4MWP2_9BILA</name>
<organism evidence="1 2">
    <name type="scientific">Ditylenchus destructor</name>
    <dbReference type="NCBI Taxonomy" id="166010"/>
    <lineage>
        <taxon>Eukaryota</taxon>
        <taxon>Metazoa</taxon>
        <taxon>Ecdysozoa</taxon>
        <taxon>Nematoda</taxon>
        <taxon>Chromadorea</taxon>
        <taxon>Rhabditida</taxon>
        <taxon>Tylenchina</taxon>
        <taxon>Tylenchomorpha</taxon>
        <taxon>Sphaerularioidea</taxon>
        <taxon>Anguinidae</taxon>
        <taxon>Anguininae</taxon>
        <taxon>Ditylenchus</taxon>
    </lineage>
</organism>
<protein>
    <submittedName>
        <fullName evidence="1">Uncharacterized protein</fullName>
    </submittedName>
</protein>
<reference evidence="1" key="1">
    <citation type="submission" date="2022-01" db="EMBL/GenBank/DDBJ databases">
        <title>Genome Sequence Resource for Two Populations of Ditylenchus destructor, the Migratory Endoparasitic Phytonematode.</title>
        <authorList>
            <person name="Zhang H."/>
            <person name="Lin R."/>
            <person name="Xie B."/>
        </authorList>
    </citation>
    <scope>NUCLEOTIDE SEQUENCE</scope>
    <source>
        <strain evidence="1">BazhouSP</strain>
    </source>
</reference>
<evidence type="ECO:0000313" key="2">
    <source>
        <dbReference type="Proteomes" id="UP001201812"/>
    </source>
</evidence>
<evidence type="ECO:0000313" key="1">
    <source>
        <dbReference type="EMBL" id="KAI1707708.1"/>
    </source>
</evidence>
<dbReference type="AlphaFoldDB" id="A0AAD4MWP2"/>
<comment type="caution">
    <text evidence="1">The sequence shown here is derived from an EMBL/GenBank/DDBJ whole genome shotgun (WGS) entry which is preliminary data.</text>
</comment>
<proteinExistence type="predicted"/>
<keyword evidence="2" id="KW-1185">Reference proteome</keyword>
<dbReference type="EMBL" id="JAKKPZ010000039">
    <property type="protein sequence ID" value="KAI1707708.1"/>
    <property type="molecule type" value="Genomic_DNA"/>
</dbReference>
<accession>A0AAD4MWP2</accession>